<feature type="domain" description="Phosphatidic acid phosphatase type 2/haloperoxidase" evidence="2">
    <location>
        <begin position="179"/>
        <end position="302"/>
    </location>
</feature>
<dbReference type="InterPro" id="IPR000326">
    <property type="entry name" value="PAP2/HPO"/>
</dbReference>
<dbReference type="PANTHER" id="PTHR14969:SF13">
    <property type="entry name" value="AT30094P"/>
    <property type="match status" value="1"/>
</dbReference>
<dbReference type="SUPFAM" id="SSF48317">
    <property type="entry name" value="Acid phosphatase/Vanadium-dependent haloperoxidase"/>
    <property type="match status" value="1"/>
</dbReference>
<dbReference type="Proteomes" id="UP000238378">
    <property type="component" value="Unassembled WGS sequence"/>
</dbReference>
<keyword evidence="6" id="KW-1185">Reference proteome</keyword>
<dbReference type="RefSeq" id="WP_050338080.1">
    <property type="nucleotide sequence ID" value="NZ_BJZC01000013.1"/>
</dbReference>
<dbReference type="EMBL" id="JAPEQV010000018">
    <property type="protein sequence ID" value="MDF2313846.1"/>
    <property type="molecule type" value="Genomic_DNA"/>
</dbReference>
<feature type="transmembrane region" description="Helical" evidence="1">
    <location>
        <begin position="287"/>
        <end position="305"/>
    </location>
</feature>
<dbReference type="SMART" id="SM00014">
    <property type="entry name" value="acidPPc"/>
    <property type="match status" value="1"/>
</dbReference>
<dbReference type="Proteomes" id="UP001151834">
    <property type="component" value="Unassembled WGS sequence"/>
</dbReference>
<evidence type="ECO:0000313" key="6">
    <source>
        <dbReference type="Proteomes" id="UP000238378"/>
    </source>
</evidence>
<dbReference type="AlphaFoldDB" id="A0A2I0Z7I2"/>
<feature type="transmembrane region" description="Helical" evidence="1">
    <location>
        <begin position="260"/>
        <end position="281"/>
    </location>
</feature>
<name>A0A2I0Z7I2_LACPE</name>
<dbReference type="CDD" id="cd03396">
    <property type="entry name" value="PAP2_like_6"/>
    <property type="match status" value="1"/>
</dbReference>
<dbReference type="InterPro" id="IPR036938">
    <property type="entry name" value="PAP2/HPO_sf"/>
</dbReference>
<protein>
    <submittedName>
        <fullName evidence="3 4">PAP2 family protein</fullName>
    </submittedName>
</protein>
<evidence type="ECO:0000313" key="7">
    <source>
        <dbReference type="Proteomes" id="UP000276249"/>
    </source>
</evidence>
<dbReference type="Gene3D" id="1.20.144.10">
    <property type="entry name" value="Phosphatidic acid phosphatase type 2/haloperoxidase"/>
    <property type="match status" value="1"/>
</dbReference>
<feature type="transmembrane region" description="Helical" evidence="1">
    <location>
        <begin position="145"/>
        <end position="167"/>
    </location>
</feature>
<keyword evidence="1" id="KW-1133">Transmembrane helix</keyword>
<sequence>MQNYHVVKKVGVILNTDTRNKLLVVSSLVCVVLLVIATFFDLQISNAVINYNSIFGTVFQTVGESPIHIVFFLSGQIGIAYACRHLRDKVFAVFLFVGSVSLSVWQMKQFLNVVLSYTFSAINNVHKHRPIGLANSDGMAGTGSLAMSFLICLVVYLIFTAILQYYWLHKQSDQQLARYLLVAVFASLTVWFAEEVNATLKNDWGRFRPYELNASQTNFTSWLHPNGINGHKSFPSGHTMAGISCVIFSWFATKQRTREILWVFGVVWGILVGISRIVIGAHFLSDVTFSFFLTAAIIYIMRALYQELVSDSLKL</sequence>
<dbReference type="GeneID" id="49395585"/>
<accession>A0A2I0Z7I2</accession>
<reference evidence="3" key="3">
    <citation type="submission" date="2022-11" db="EMBL/GenBank/DDBJ databases">
        <authorList>
            <person name="Wang Z."/>
        </authorList>
    </citation>
    <scope>NUCLEOTIDE SEQUENCE</scope>
    <source>
        <strain evidence="3">P2000</strain>
    </source>
</reference>
<reference evidence="4 6" key="1">
    <citation type="submission" date="2018-03" db="EMBL/GenBank/DDBJ databases">
        <title>Draft Genome Sequences of six Lactobacillus pentosus Strains Isolated from Brines of Traditionally Fermented Spanish-Style Green Table Olives.</title>
        <authorList>
            <person name="Calero-Delgado B."/>
            <person name="Martin-Platero A.M."/>
            <person name="Perez-Pulido A.J."/>
            <person name="Benitez-Cabello A."/>
            <person name="Casimiro-Soriguer C.S."/>
            <person name="Martinez-Bueno M."/>
            <person name="Arroyo-Lopez F.N."/>
            <person name="Rodriguez-Gomez F."/>
            <person name="Bautista-Gallego J."/>
            <person name="Garrido-Fernandez A."/>
            <person name="Jimenez-Diaz R."/>
        </authorList>
    </citation>
    <scope>NUCLEOTIDE SEQUENCE [LARGE SCALE GENOMIC DNA]</scope>
    <source>
        <strain evidence="4 6">IG2</strain>
    </source>
</reference>
<feature type="transmembrane region" description="Helical" evidence="1">
    <location>
        <begin position="234"/>
        <end position="253"/>
    </location>
</feature>
<evidence type="ECO:0000313" key="8">
    <source>
        <dbReference type="Proteomes" id="UP001151834"/>
    </source>
</evidence>
<evidence type="ECO:0000313" key="5">
    <source>
        <dbReference type="EMBL" id="RMW52319.1"/>
    </source>
</evidence>
<dbReference type="PANTHER" id="PTHR14969">
    <property type="entry name" value="SPHINGOSINE-1-PHOSPHATE PHOSPHOHYDROLASE"/>
    <property type="match status" value="1"/>
</dbReference>
<dbReference type="Proteomes" id="UP000276249">
    <property type="component" value="Unassembled WGS sequence"/>
</dbReference>
<dbReference type="Pfam" id="PF01569">
    <property type="entry name" value="PAP2"/>
    <property type="match status" value="1"/>
</dbReference>
<keyword evidence="1" id="KW-0472">Membrane</keyword>
<proteinExistence type="predicted"/>
<evidence type="ECO:0000259" key="2">
    <source>
        <dbReference type="SMART" id="SM00014"/>
    </source>
</evidence>
<feature type="transmembrane region" description="Helical" evidence="1">
    <location>
        <begin position="90"/>
        <end position="107"/>
    </location>
</feature>
<dbReference type="KEGG" id="lpg:BB562_16195"/>
<gene>
    <name evidence="4" type="ORF">C6Y08_00890</name>
    <name evidence="5" type="ORF">D6U18_01025</name>
    <name evidence="3" type="ORF">OOJ94_13575</name>
</gene>
<reference evidence="3" key="4">
    <citation type="journal article" date="2023" name="Front Nutr">
        <title>Lactiplantibacillus pentosus P2020 protects the hyperuricemia and renal inflammation in mice.</title>
        <authorList>
            <person name="Wang Z."/>
            <person name="Song L."/>
            <person name="Li X."/>
            <person name="Xiao Y."/>
            <person name="Huang Y."/>
            <person name="Zhang Y."/>
            <person name="Li J."/>
            <person name="Li M."/>
            <person name="Ren Z."/>
        </authorList>
    </citation>
    <scope>NUCLEOTIDE SEQUENCE</scope>
    <source>
        <strain evidence="3">P2000</strain>
    </source>
</reference>
<evidence type="ECO:0000313" key="3">
    <source>
        <dbReference type="EMBL" id="MDF2313846.1"/>
    </source>
</evidence>
<dbReference type="EMBL" id="PVOB01000011">
    <property type="protein sequence ID" value="PRO96132.1"/>
    <property type="molecule type" value="Genomic_DNA"/>
</dbReference>
<dbReference type="EMBL" id="RDCJ01000008">
    <property type="protein sequence ID" value="RMW52319.1"/>
    <property type="molecule type" value="Genomic_DNA"/>
</dbReference>
<feature type="transmembrane region" description="Helical" evidence="1">
    <location>
        <begin position="21"/>
        <end position="45"/>
    </location>
</feature>
<feature type="transmembrane region" description="Helical" evidence="1">
    <location>
        <begin position="65"/>
        <end position="83"/>
    </location>
</feature>
<evidence type="ECO:0000256" key="1">
    <source>
        <dbReference type="SAM" id="Phobius"/>
    </source>
</evidence>
<dbReference type="OrthoDB" id="1653251at2"/>
<feature type="transmembrane region" description="Helical" evidence="1">
    <location>
        <begin position="176"/>
        <end position="193"/>
    </location>
</feature>
<keyword evidence="1" id="KW-0812">Transmembrane</keyword>
<comment type="caution">
    <text evidence="3">The sequence shown here is derived from an EMBL/GenBank/DDBJ whole genome shotgun (WGS) entry which is preliminary data.</text>
</comment>
<reference evidence="5 7" key="2">
    <citation type="submission" date="2018-10" db="EMBL/GenBank/DDBJ databases">
        <title>Genome sequences of five Lactobacillus pentosus strains isolated from brines of traditionally fermented spanish-style green table olives and differences between them.</title>
        <authorList>
            <person name="Jimenez Diaz R."/>
        </authorList>
    </citation>
    <scope>NUCLEOTIDE SEQUENCE [LARGE SCALE GENOMIC DNA]</scope>
    <source>
        <strain evidence="5 7">IG10</strain>
    </source>
</reference>
<evidence type="ECO:0000313" key="4">
    <source>
        <dbReference type="EMBL" id="PRO96132.1"/>
    </source>
</evidence>
<organism evidence="3 8">
    <name type="scientific">Lactiplantibacillus pentosus</name>
    <name type="common">Lactobacillus pentosus</name>
    <dbReference type="NCBI Taxonomy" id="1589"/>
    <lineage>
        <taxon>Bacteria</taxon>
        <taxon>Bacillati</taxon>
        <taxon>Bacillota</taxon>
        <taxon>Bacilli</taxon>
        <taxon>Lactobacillales</taxon>
        <taxon>Lactobacillaceae</taxon>
        <taxon>Lactiplantibacillus</taxon>
    </lineage>
</organism>